<proteinExistence type="predicted"/>
<dbReference type="AlphaFoldDB" id="C0C1Z8"/>
<protein>
    <submittedName>
        <fullName evidence="2">Uncharacterized protein</fullName>
    </submittedName>
</protein>
<name>C0C1Z8_9FIRM</name>
<sequence>MLVNNRYHSPRSVIYGTYIAPCDSIYPASSVIPPNERTKNTITLTAAITAVQGASIFIFFIIQYFPYIVIFFLFYVSPSISYLL</sequence>
<evidence type="ECO:0000313" key="3">
    <source>
        <dbReference type="Proteomes" id="UP000004893"/>
    </source>
</evidence>
<reference evidence="2" key="2">
    <citation type="submission" date="2013-06" db="EMBL/GenBank/DDBJ databases">
        <title>Draft genome sequence of Clostridium hylemonae (DSM 15053).</title>
        <authorList>
            <person name="Sudarsanam P."/>
            <person name="Ley R."/>
            <person name="Guruge J."/>
            <person name="Turnbaugh P.J."/>
            <person name="Mahowald M."/>
            <person name="Liep D."/>
            <person name="Gordon J."/>
        </authorList>
    </citation>
    <scope>NUCLEOTIDE SEQUENCE</scope>
    <source>
        <strain evidence="2">DSM 15053</strain>
    </source>
</reference>
<feature type="transmembrane region" description="Helical" evidence="1">
    <location>
        <begin position="54"/>
        <end position="76"/>
    </location>
</feature>
<keyword evidence="1" id="KW-0812">Transmembrane</keyword>
<keyword evidence="3" id="KW-1185">Reference proteome</keyword>
<dbReference type="HOGENOM" id="CLU_2521731_0_0_9"/>
<gene>
    <name evidence="2" type="ORF">CLOHYLEM_06169</name>
</gene>
<keyword evidence="1" id="KW-0472">Membrane</keyword>
<dbReference type="Proteomes" id="UP000004893">
    <property type="component" value="Unassembled WGS sequence"/>
</dbReference>
<keyword evidence="1" id="KW-1133">Transmembrane helix</keyword>
<evidence type="ECO:0000313" key="2">
    <source>
        <dbReference type="EMBL" id="EEG74162.1"/>
    </source>
</evidence>
<organism evidence="2 3">
    <name type="scientific">[Clostridium] hylemonae DSM 15053</name>
    <dbReference type="NCBI Taxonomy" id="553973"/>
    <lineage>
        <taxon>Bacteria</taxon>
        <taxon>Bacillati</taxon>
        <taxon>Bacillota</taxon>
        <taxon>Clostridia</taxon>
        <taxon>Lachnospirales</taxon>
        <taxon>Lachnospiraceae</taxon>
    </lineage>
</organism>
<evidence type="ECO:0000256" key="1">
    <source>
        <dbReference type="SAM" id="Phobius"/>
    </source>
</evidence>
<comment type="caution">
    <text evidence="2">The sequence shown here is derived from an EMBL/GenBank/DDBJ whole genome shotgun (WGS) entry which is preliminary data.</text>
</comment>
<accession>C0C1Z8</accession>
<dbReference type="EMBL" id="ABYI02000022">
    <property type="protein sequence ID" value="EEG74162.1"/>
    <property type="molecule type" value="Genomic_DNA"/>
</dbReference>
<reference evidence="2" key="1">
    <citation type="submission" date="2009-02" db="EMBL/GenBank/DDBJ databases">
        <authorList>
            <person name="Fulton L."/>
            <person name="Clifton S."/>
            <person name="Fulton B."/>
            <person name="Xu J."/>
            <person name="Minx P."/>
            <person name="Pepin K.H."/>
            <person name="Johnson M."/>
            <person name="Bhonagiri V."/>
            <person name="Nash W.E."/>
            <person name="Mardis E.R."/>
            <person name="Wilson R.K."/>
        </authorList>
    </citation>
    <scope>NUCLEOTIDE SEQUENCE [LARGE SCALE GENOMIC DNA]</scope>
    <source>
        <strain evidence="2">DSM 15053</strain>
    </source>
</reference>